<organism evidence="1 2">
    <name type="scientific">Prochlorothrix hollandica PCC 9006 = CALU 1027</name>
    <dbReference type="NCBI Taxonomy" id="317619"/>
    <lineage>
        <taxon>Bacteria</taxon>
        <taxon>Bacillati</taxon>
        <taxon>Cyanobacteriota</taxon>
        <taxon>Cyanophyceae</taxon>
        <taxon>Prochlorotrichales</taxon>
        <taxon>Prochlorotrichaceae</taxon>
        <taxon>Prochlorothrix</taxon>
    </lineage>
</organism>
<protein>
    <submittedName>
        <fullName evidence="1">Uncharacterized protein</fullName>
    </submittedName>
</protein>
<evidence type="ECO:0000313" key="1">
    <source>
        <dbReference type="EMBL" id="KKJ00169.1"/>
    </source>
</evidence>
<gene>
    <name evidence="1" type="ORF">PROH_10650</name>
</gene>
<sequence length="62" mass="7496">MFHLLPPSPARNLKFPLWKYLSQPILNKQQPLILSPRHFWCFYQVQFLEHCFDLECPSSHLN</sequence>
<reference evidence="1" key="1">
    <citation type="submission" date="2012-04" db="EMBL/GenBank/DDBJ databases">
        <authorList>
            <person name="Borisov I.G."/>
            <person name="Ivanikova N.V."/>
            <person name="Pinevich A.V."/>
        </authorList>
    </citation>
    <scope>NUCLEOTIDE SEQUENCE</scope>
    <source>
        <strain evidence="1">CALU 1027</strain>
    </source>
</reference>
<comment type="caution">
    <text evidence="1">The sequence shown here is derived from an EMBL/GenBank/DDBJ whole genome shotgun (WGS) entry which is preliminary data.</text>
</comment>
<evidence type="ECO:0000313" key="2">
    <source>
        <dbReference type="Proteomes" id="UP000034681"/>
    </source>
</evidence>
<dbReference type="AlphaFoldDB" id="A0A0M2PZN8"/>
<proteinExistence type="predicted"/>
<name>A0A0M2PZN8_PROHO</name>
<dbReference type="Proteomes" id="UP000034681">
    <property type="component" value="Unassembled WGS sequence"/>
</dbReference>
<keyword evidence="2" id="KW-1185">Reference proteome</keyword>
<accession>A0A0M2PZN8</accession>
<dbReference type="EMBL" id="AJTX02000004">
    <property type="protein sequence ID" value="KKJ00169.1"/>
    <property type="molecule type" value="Genomic_DNA"/>
</dbReference>